<reference evidence="2" key="1">
    <citation type="journal article" date="2014" name="Int. J. Syst. Evol. Microbiol.">
        <title>Complete genome sequence of Corynebacterium casei LMG S-19264T (=DSM 44701T), isolated from a smear-ripened cheese.</title>
        <authorList>
            <consortium name="US DOE Joint Genome Institute (JGI-PGF)"/>
            <person name="Walter F."/>
            <person name="Albersmeier A."/>
            <person name="Kalinowski J."/>
            <person name="Ruckert C."/>
        </authorList>
    </citation>
    <scope>NUCLEOTIDE SEQUENCE</scope>
    <source>
        <strain evidence="2">JCM 14371</strain>
    </source>
</reference>
<dbReference type="InterPro" id="IPR016181">
    <property type="entry name" value="Acyl_CoA_acyltransferase"/>
</dbReference>
<protein>
    <recommendedName>
        <fullName evidence="1">N-acetyltransferase domain-containing protein</fullName>
    </recommendedName>
</protein>
<gene>
    <name evidence="2" type="ORF">GCM10008939_04680</name>
</gene>
<comment type="caution">
    <text evidence="2">The sequence shown here is derived from an EMBL/GenBank/DDBJ whole genome shotgun (WGS) entry which is preliminary data.</text>
</comment>
<keyword evidence="3" id="KW-1185">Reference proteome</keyword>
<dbReference type="RefSeq" id="WP_188960593.1">
    <property type="nucleotide sequence ID" value="NZ_BMOE01000001.1"/>
</dbReference>
<dbReference type="Pfam" id="PF13508">
    <property type="entry name" value="Acetyltransf_7"/>
    <property type="match status" value="1"/>
</dbReference>
<evidence type="ECO:0000313" key="2">
    <source>
        <dbReference type="EMBL" id="GGJ63903.1"/>
    </source>
</evidence>
<accession>A0A917UKI4</accession>
<dbReference type="Gene3D" id="3.40.630.30">
    <property type="match status" value="1"/>
</dbReference>
<reference evidence="2" key="2">
    <citation type="submission" date="2020-09" db="EMBL/GenBank/DDBJ databases">
        <authorList>
            <person name="Sun Q."/>
            <person name="Ohkuma M."/>
        </authorList>
    </citation>
    <scope>NUCLEOTIDE SEQUENCE</scope>
    <source>
        <strain evidence="2">JCM 14371</strain>
    </source>
</reference>
<dbReference type="AlphaFoldDB" id="A0A917UKI4"/>
<evidence type="ECO:0000313" key="3">
    <source>
        <dbReference type="Proteomes" id="UP000635726"/>
    </source>
</evidence>
<dbReference type="InterPro" id="IPR000182">
    <property type="entry name" value="GNAT_dom"/>
</dbReference>
<evidence type="ECO:0000259" key="1">
    <source>
        <dbReference type="PROSITE" id="PS51186"/>
    </source>
</evidence>
<name>A0A917UKI4_9DEIO</name>
<organism evidence="2 3">
    <name type="scientific">Deinococcus aquiradiocola</name>
    <dbReference type="NCBI Taxonomy" id="393059"/>
    <lineage>
        <taxon>Bacteria</taxon>
        <taxon>Thermotogati</taxon>
        <taxon>Deinococcota</taxon>
        <taxon>Deinococci</taxon>
        <taxon>Deinococcales</taxon>
        <taxon>Deinococcaceae</taxon>
        <taxon>Deinococcus</taxon>
    </lineage>
</organism>
<sequence>MTAHAAPQRVTADTPGVPDLLALAMYPDPDRVRAGLQGYALHPDRQVWAWMVDGTAVSAAGLSVSGTRAELLHLGTRPDARGQGTARSLLLAVMRELHLTVLTAETDDGAAGFYRRCGFEVTPTPSRWGARYRCALTLPEDGST</sequence>
<dbReference type="CDD" id="cd04301">
    <property type="entry name" value="NAT_SF"/>
    <property type="match status" value="1"/>
</dbReference>
<dbReference type="EMBL" id="BMOE01000001">
    <property type="protein sequence ID" value="GGJ63903.1"/>
    <property type="molecule type" value="Genomic_DNA"/>
</dbReference>
<dbReference type="SUPFAM" id="SSF55729">
    <property type="entry name" value="Acyl-CoA N-acyltransferases (Nat)"/>
    <property type="match status" value="1"/>
</dbReference>
<feature type="domain" description="N-acetyltransferase" evidence="1">
    <location>
        <begin position="1"/>
        <end position="139"/>
    </location>
</feature>
<proteinExistence type="predicted"/>
<dbReference type="Proteomes" id="UP000635726">
    <property type="component" value="Unassembled WGS sequence"/>
</dbReference>
<dbReference type="GO" id="GO:0016747">
    <property type="term" value="F:acyltransferase activity, transferring groups other than amino-acyl groups"/>
    <property type="evidence" value="ECO:0007669"/>
    <property type="project" value="InterPro"/>
</dbReference>
<dbReference type="PROSITE" id="PS51186">
    <property type="entry name" value="GNAT"/>
    <property type="match status" value="1"/>
</dbReference>